<evidence type="ECO:0000256" key="1">
    <source>
        <dbReference type="ARBA" id="ARBA00022801"/>
    </source>
</evidence>
<name>I4CD51_DESTA</name>
<dbReference type="NCBIfam" id="TIGR00369">
    <property type="entry name" value="unchar_dom_1"/>
    <property type="match status" value="1"/>
</dbReference>
<reference evidence="4" key="1">
    <citation type="submission" date="2012-06" db="EMBL/GenBank/DDBJ databases">
        <title>Complete sequence of chromosome of Desulfomonile tiedjei DSM 6799.</title>
        <authorList>
            <person name="Lucas S."/>
            <person name="Copeland A."/>
            <person name="Lapidus A."/>
            <person name="Glavina del Rio T."/>
            <person name="Dalin E."/>
            <person name="Tice H."/>
            <person name="Bruce D."/>
            <person name="Goodwin L."/>
            <person name="Pitluck S."/>
            <person name="Peters L."/>
            <person name="Ovchinnikova G."/>
            <person name="Zeytun A."/>
            <person name="Lu M."/>
            <person name="Kyrpides N."/>
            <person name="Mavromatis K."/>
            <person name="Ivanova N."/>
            <person name="Brettin T."/>
            <person name="Detter J.C."/>
            <person name="Han C."/>
            <person name="Larimer F."/>
            <person name="Land M."/>
            <person name="Hauser L."/>
            <person name="Markowitz V."/>
            <person name="Cheng J.-F."/>
            <person name="Hugenholtz P."/>
            <person name="Woyke T."/>
            <person name="Wu D."/>
            <person name="Spring S."/>
            <person name="Schroeder M."/>
            <person name="Brambilla E."/>
            <person name="Klenk H.-P."/>
            <person name="Eisen J.A."/>
        </authorList>
    </citation>
    <scope>NUCLEOTIDE SEQUENCE [LARGE SCALE GENOMIC DNA]</scope>
    <source>
        <strain evidence="4">ATCC 49306 / DSM 6799 / DCB-1</strain>
    </source>
</reference>
<dbReference type="SUPFAM" id="SSF54637">
    <property type="entry name" value="Thioesterase/thiol ester dehydrase-isomerase"/>
    <property type="match status" value="1"/>
</dbReference>
<dbReference type="Gene3D" id="3.10.129.10">
    <property type="entry name" value="Hotdog Thioesterase"/>
    <property type="match status" value="1"/>
</dbReference>
<protein>
    <recommendedName>
        <fullName evidence="2">Thioesterase domain-containing protein</fullName>
    </recommendedName>
</protein>
<dbReference type="HOGENOM" id="CLU_089876_11_2_7"/>
<dbReference type="eggNOG" id="COG2050">
    <property type="taxonomic scope" value="Bacteria"/>
</dbReference>
<dbReference type="OrthoDB" id="32575at2"/>
<dbReference type="GO" id="GO:0016289">
    <property type="term" value="F:acyl-CoA hydrolase activity"/>
    <property type="evidence" value="ECO:0007669"/>
    <property type="project" value="TreeGrafter"/>
</dbReference>
<dbReference type="PANTHER" id="PTHR42856:SF1">
    <property type="entry name" value="ACYL-COENZYME A THIOESTERASE PAAI"/>
    <property type="match status" value="1"/>
</dbReference>
<proteinExistence type="predicted"/>
<dbReference type="InterPro" id="IPR029069">
    <property type="entry name" value="HotDog_dom_sf"/>
</dbReference>
<sequence>MKEKLHRELIELSKSEPYGRLLGMEVTDVGSGTATVRMRVNSDIRNMFGFTHGGALFSLIDEAFQLACNTHGVLSVALNVSITYVSAPESGCMLEAKATEMHKTRRTSSYLCEIRDLDGKLIATAQALAYRTGKEIDKL</sequence>
<keyword evidence="1" id="KW-0378">Hydrolase</keyword>
<feature type="domain" description="Thioesterase" evidence="2">
    <location>
        <begin position="48"/>
        <end position="122"/>
    </location>
</feature>
<dbReference type="InterPro" id="IPR052723">
    <property type="entry name" value="Acyl-CoA_thioesterase_PaaI"/>
</dbReference>
<dbReference type="InterPro" id="IPR006683">
    <property type="entry name" value="Thioestr_dom"/>
</dbReference>
<gene>
    <name evidence="3" type="ordered locus">Desti_4878</name>
</gene>
<dbReference type="PANTHER" id="PTHR42856">
    <property type="entry name" value="ACYL-COENZYME A THIOESTERASE PAAI"/>
    <property type="match status" value="1"/>
</dbReference>
<dbReference type="Proteomes" id="UP000006055">
    <property type="component" value="Chromosome"/>
</dbReference>
<evidence type="ECO:0000313" key="4">
    <source>
        <dbReference type="Proteomes" id="UP000006055"/>
    </source>
</evidence>
<organism evidence="3 4">
    <name type="scientific">Desulfomonile tiedjei (strain ATCC 49306 / DSM 6799 / DCB-1)</name>
    <dbReference type="NCBI Taxonomy" id="706587"/>
    <lineage>
        <taxon>Bacteria</taxon>
        <taxon>Pseudomonadati</taxon>
        <taxon>Thermodesulfobacteriota</taxon>
        <taxon>Desulfomonilia</taxon>
        <taxon>Desulfomonilales</taxon>
        <taxon>Desulfomonilaceae</taxon>
        <taxon>Desulfomonile</taxon>
    </lineage>
</organism>
<dbReference type="RefSeq" id="WP_014812599.1">
    <property type="nucleotide sequence ID" value="NC_018025.1"/>
</dbReference>
<keyword evidence="4" id="KW-1185">Reference proteome</keyword>
<evidence type="ECO:0000313" key="3">
    <source>
        <dbReference type="EMBL" id="AFM27492.1"/>
    </source>
</evidence>
<evidence type="ECO:0000259" key="2">
    <source>
        <dbReference type="Pfam" id="PF03061"/>
    </source>
</evidence>
<dbReference type="Pfam" id="PF03061">
    <property type="entry name" value="4HBT"/>
    <property type="match status" value="1"/>
</dbReference>
<dbReference type="KEGG" id="dti:Desti_4878"/>
<dbReference type="AlphaFoldDB" id="I4CD51"/>
<dbReference type="InterPro" id="IPR003736">
    <property type="entry name" value="PAAI_dom"/>
</dbReference>
<dbReference type="CDD" id="cd03443">
    <property type="entry name" value="PaaI_thioesterase"/>
    <property type="match status" value="1"/>
</dbReference>
<dbReference type="EMBL" id="CP003360">
    <property type="protein sequence ID" value="AFM27492.1"/>
    <property type="molecule type" value="Genomic_DNA"/>
</dbReference>
<dbReference type="STRING" id="706587.Desti_4878"/>
<accession>I4CD51</accession>